<evidence type="ECO:0000313" key="3">
    <source>
        <dbReference type="Proteomes" id="UP000196239"/>
    </source>
</evidence>
<dbReference type="KEGG" id="ndv:NDEV_0618"/>
<keyword evidence="3" id="KW-1185">Reference proteome</keyword>
<dbReference type="Proteomes" id="UP000196239">
    <property type="component" value="Chromosome 1"/>
</dbReference>
<dbReference type="AlphaFoldDB" id="A0A128A1Z3"/>
<keyword evidence="1" id="KW-1133">Transmembrane helix</keyword>
<protein>
    <submittedName>
        <fullName evidence="2">Uncharacterized protein</fullName>
    </submittedName>
</protein>
<organism evidence="2 3">
    <name type="scientific">Nitrosotalea devaniterrae</name>
    <dbReference type="NCBI Taxonomy" id="1078905"/>
    <lineage>
        <taxon>Archaea</taxon>
        <taxon>Nitrososphaerota</taxon>
        <taxon>Nitrososphaeria</taxon>
        <taxon>Nitrosotaleales</taxon>
        <taxon>Nitrosotaleaceae</taxon>
        <taxon>Nitrosotalea</taxon>
    </lineage>
</organism>
<reference evidence="3" key="1">
    <citation type="submission" date="2015-10" db="EMBL/GenBank/DDBJ databases">
        <authorList>
            <person name="Lehtovirta-Morley L.E."/>
            <person name="Vieille C."/>
        </authorList>
    </citation>
    <scope>NUCLEOTIDE SEQUENCE [LARGE SCALE GENOMIC DNA]</scope>
</reference>
<proteinExistence type="predicted"/>
<sequence>MKTLHLSTIIVLVISTMVTTNVFAQNTTNSSNSIPPIPSSILHSPVPTLSPSETQSVVNVALSIPELQNWSHDWKYVGMGFGSNNKLGTSDFKWQYASVVLKAPSSSAPIACSNDWWATVVIDMTTMKVVSATYPTMESHPCEVVTLGGPATSGIIAPVIESPLQQELDAYSTQKEKHVEEEKQSKDISDAIILAEVGIPITTGISVGVLLFSRKRK</sequence>
<name>A0A128A1Z3_9ARCH</name>
<evidence type="ECO:0000313" key="2">
    <source>
        <dbReference type="EMBL" id="CUR51383.1"/>
    </source>
</evidence>
<gene>
    <name evidence="2" type="ORF">NDEV_0618</name>
</gene>
<evidence type="ECO:0000256" key="1">
    <source>
        <dbReference type="SAM" id="Phobius"/>
    </source>
</evidence>
<feature type="transmembrane region" description="Helical" evidence="1">
    <location>
        <begin position="191"/>
        <end position="212"/>
    </location>
</feature>
<keyword evidence="1" id="KW-0472">Membrane</keyword>
<dbReference type="EMBL" id="LN890280">
    <property type="protein sequence ID" value="CUR51383.1"/>
    <property type="molecule type" value="Genomic_DNA"/>
</dbReference>
<accession>A0A128A1Z3</accession>
<keyword evidence="1" id="KW-0812">Transmembrane</keyword>